<dbReference type="EMBL" id="WXEW01000010">
    <property type="protein sequence ID" value="NAS26146.1"/>
    <property type="molecule type" value="Genomic_DNA"/>
</dbReference>
<feature type="transmembrane region" description="Helical" evidence="2">
    <location>
        <begin position="236"/>
        <end position="256"/>
    </location>
</feature>
<dbReference type="Proteomes" id="UP000479526">
    <property type="component" value="Unassembled WGS sequence"/>
</dbReference>
<evidence type="ECO:0000256" key="3">
    <source>
        <dbReference type="SAM" id="SignalP"/>
    </source>
</evidence>
<keyword evidence="3" id="KW-0732">Signal</keyword>
<evidence type="ECO:0000313" key="4">
    <source>
        <dbReference type="EMBL" id="NAS26146.1"/>
    </source>
</evidence>
<feature type="compositionally biased region" description="Polar residues" evidence="1">
    <location>
        <begin position="175"/>
        <end position="184"/>
    </location>
</feature>
<feature type="signal peptide" evidence="3">
    <location>
        <begin position="1"/>
        <end position="33"/>
    </location>
</feature>
<reference evidence="4 5" key="1">
    <citation type="submission" date="2020-01" db="EMBL/GenBank/DDBJ databases">
        <title>Herbidospora sp. NEAU-GS84 nov., a novel actinomycete isolated from soil.</title>
        <authorList>
            <person name="Han L."/>
        </authorList>
    </citation>
    <scope>NUCLEOTIDE SEQUENCE [LARGE SCALE GENOMIC DNA]</scope>
    <source>
        <strain evidence="4 5">NEAU-GS84</strain>
    </source>
</reference>
<accession>A0A7C9J6U7</accession>
<keyword evidence="2" id="KW-1133">Transmembrane helix</keyword>
<keyword evidence="2" id="KW-0472">Membrane</keyword>
<name>A0A7C9J6U7_9ACTN</name>
<gene>
    <name evidence="4" type="ORF">GT755_31295</name>
</gene>
<evidence type="ECO:0000256" key="1">
    <source>
        <dbReference type="SAM" id="MobiDB-lite"/>
    </source>
</evidence>
<feature type="compositionally biased region" description="Basic and acidic residues" evidence="1">
    <location>
        <begin position="159"/>
        <end position="171"/>
    </location>
</feature>
<dbReference type="RefSeq" id="WP_161483166.1">
    <property type="nucleotide sequence ID" value="NZ_WXEW01000010.1"/>
</dbReference>
<feature type="chain" id="PRO_5038646965" evidence="3">
    <location>
        <begin position="34"/>
        <end position="289"/>
    </location>
</feature>
<sequence length="289" mass="30054">MRIGRRASTLGAGVLAVAIGAALPLVMAEAAMAADCDRGGLLPGVTDTLCKVVDGATDVVDDVTKGGLGDVTDTVDKVVGGVTGSDDSTSSSAPGESKDSGKPEKNQKKESSTGVETGTTDGGSVDGCSVACGHSPVPTLDAEPGRVKPTEPTEPATTGRRENRRERRPEPRPQFVTTGESITASPEPTPPPVAEPEPVRVDEVAPPLLWPGQLIPELMSDTRKAPVRPKQAYDPVATGLTTLLLVSAVLAARVAWLKRARKEELEAMCPESLPLSGLQSASRRRQRIA</sequence>
<organism evidence="4 5">
    <name type="scientific">Herbidospora solisilvae</name>
    <dbReference type="NCBI Taxonomy" id="2696284"/>
    <lineage>
        <taxon>Bacteria</taxon>
        <taxon>Bacillati</taxon>
        <taxon>Actinomycetota</taxon>
        <taxon>Actinomycetes</taxon>
        <taxon>Streptosporangiales</taxon>
        <taxon>Streptosporangiaceae</taxon>
        <taxon>Herbidospora</taxon>
    </lineage>
</organism>
<evidence type="ECO:0000313" key="5">
    <source>
        <dbReference type="Proteomes" id="UP000479526"/>
    </source>
</evidence>
<evidence type="ECO:0000256" key="2">
    <source>
        <dbReference type="SAM" id="Phobius"/>
    </source>
</evidence>
<dbReference type="AlphaFoldDB" id="A0A7C9J6U7"/>
<feature type="compositionally biased region" description="Basic and acidic residues" evidence="1">
    <location>
        <begin position="96"/>
        <end position="111"/>
    </location>
</feature>
<proteinExistence type="predicted"/>
<keyword evidence="2" id="KW-0812">Transmembrane</keyword>
<protein>
    <submittedName>
        <fullName evidence="4">Uncharacterized protein</fullName>
    </submittedName>
</protein>
<feature type="region of interest" description="Disordered" evidence="1">
    <location>
        <begin position="65"/>
        <end position="199"/>
    </location>
</feature>
<comment type="caution">
    <text evidence="4">The sequence shown here is derived from an EMBL/GenBank/DDBJ whole genome shotgun (WGS) entry which is preliminary data.</text>
</comment>
<feature type="compositionally biased region" description="Low complexity" evidence="1">
    <location>
        <begin position="77"/>
        <end position="92"/>
    </location>
</feature>
<keyword evidence="5" id="KW-1185">Reference proteome</keyword>